<dbReference type="STRING" id="401053.AciPR4_3406"/>
<name>E8UXD6_TERSS</name>
<dbReference type="KEGG" id="tsa:AciPR4_3406"/>
<evidence type="ECO:0000313" key="11">
    <source>
        <dbReference type="EMBL" id="ADV84160.1"/>
    </source>
</evidence>
<evidence type="ECO:0000256" key="2">
    <source>
        <dbReference type="ARBA" id="ARBA00004814"/>
    </source>
</evidence>
<dbReference type="Gene3D" id="3.90.660.10">
    <property type="match status" value="1"/>
</dbReference>
<evidence type="ECO:0000256" key="5">
    <source>
        <dbReference type="ARBA" id="ARBA00017871"/>
    </source>
</evidence>
<proteinExistence type="inferred from homology"/>
<dbReference type="eggNOG" id="COG1231">
    <property type="taxonomic scope" value="Bacteria"/>
</dbReference>
<dbReference type="GO" id="GO:0050361">
    <property type="term" value="F:tryptophan 2-monooxygenase activity"/>
    <property type="evidence" value="ECO:0007669"/>
    <property type="project" value="UniProtKB-EC"/>
</dbReference>
<evidence type="ECO:0000256" key="1">
    <source>
        <dbReference type="ARBA" id="ARBA00001974"/>
    </source>
</evidence>
<dbReference type="PANTHER" id="PTHR10742:SF342">
    <property type="entry name" value="AMINE OXIDASE"/>
    <property type="match status" value="1"/>
</dbReference>
<organism evidence="11 12">
    <name type="scientific">Terriglobus saanensis (strain ATCC BAA-1853 / DSM 23119 / SP1PR4)</name>
    <dbReference type="NCBI Taxonomy" id="401053"/>
    <lineage>
        <taxon>Bacteria</taxon>
        <taxon>Pseudomonadati</taxon>
        <taxon>Acidobacteriota</taxon>
        <taxon>Terriglobia</taxon>
        <taxon>Terriglobales</taxon>
        <taxon>Acidobacteriaceae</taxon>
        <taxon>Terriglobus</taxon>
    </lineage>
</organism>
<evidence type="ECO:0000256" key="4">
    <source>
        <dbReference type="ARBA" id="ARBA00012535"/>
    </source>
</evidence>
<evidence type="ECO:0000256" key="6">
    <source>
        <dbReference type="ARBA" id="ARBA00023002"/>
    </source>
</evidence>
<feature type="binding site" evidence="9">
    <location>
        <position position="60"/>
    </location>
    <ligand>
        <name>FAD</name>
        <dbReference type="ChEBI" id="CHEBI:57692"/>
    </ligand>
</feature>
<dbReference type="Pfam" id="PF01593">
    <property type="entry name" value="Amino_oxidase"/>
    <property type="match status" value="1"/>
</dbReference>
<comment type="cofactor">
    <cofactor evidence="1">
        <name>FAD</name>
        <dbReference type="ChEBI" id="CHEBI:57692"/>
    </cofactor>
</comment>
<dbReference type="Gene3D" id="3.50.50.60">
    <property type="entry name" value="FAD/NAD(P)-binding domain"/>
    <property type="match status" value="1"/>
</dbReference>
<dbReference type="GO" id="GO:0001716">
    <property type="term" value="F:L-amino-acid oxidase activity"/>
    <property type="evidence" value="ECO:0007669"/>
    <property type="project" value="TreeGrafter"/>
</dbReference>
<keyword evidence="6" id="KW-0560">Oxidoreductase</keyword>
<comment type="catalytic activity">
    <reaction evidence="8">
        <text>L-tryptophan + O2 = indole-3-acetamide + CO2 + H2O</text>
        <dbReference type="Rhea" id="RHEA:16165"/>
        <dbReference type="ChEBI" id="CHEBI:15377"/>
        <dbReference type="ChEBI" id="CHEBI:15379"/>
        <dbReference type="ChEBI" id="CHEBI:16031"/>
        <dbReference type="ChEBI" id="CHEBI:16526"/>
        <dbReference type="ChEBI" id="CHEBI:57912"/>
        <dbReference type="EC" id="1.13.12.3"/>
    </reaction>
</comment>
<dbReference type="EC" id="1.13.12.3" evidence="4"/>
<feature type="binding site" evidence="9">
    <location>
        <position position="466"/>
    </location>
    <ligand>
        <name>FAD</name>
        <dbReference type="ChEBI" id="CHEBI:57692"/>
    </ligand>
</feature>
<comment type="pathway">
    <text evidence="2">Plant hormone metabolism; auxin biosynthesis.</text>
</comment>
<feature type="domain" description="Amine oxidase" evidence="10">
    <location>
        <begin position="59"/>
        <end position="489"/>
    </location>
</feature>
<dbReference type="InterPro" id="IPR050281">
    <property type="entry name" value="Flavin_monoamine_oxidase"/>
</dbReference>
<feature type="binding site" evidence="9">
    <location>
        <begin position="104"/>
        <end position="107"/>
    </location>
    <ligand>
        <name>FAD</name>
        <dbReference type="ChEBI" id="CHEBI:57692"/>
    </ligand>
</feature>
<dbReference type="SUPFAM" id="SSF54373">
    <property type="entry name" value="FAD-linked reductases, C-terminal domain"/>
    <property type="match status" value="1"/>
</dbReference>
<sequence>MMQSMTGTPSTLSATVQAPPFKAFFSRTDETKEPEPVPFDPRIERRGEAKRVLILGAGLSGLVAGYELMRAGHHVTILEAQTRPGGRVYTLRTPFSDGLTTEAGAGRIPASHAWTHHYIKHFGLKTVPFAPDSLTTLMSLHGKQVPLTPTVQLSQYFGLSTEEKNLGLAELAEKYIFPAIRKIQSALDINSSDWPPDSLRPFDRYTLSDFVRSQGASQVATDLLCSGITLRNASALNVLRILAQMHLTRLEKIQGGNDLLPRAIAAKLDERILYGARVVSFREEKSSVRATFMQEGKHHSLGADYLICTLPFSVLRRLEAMPDFTPLKRQAIQEMSYASIVKVALQTKTRDWEKRGLSGFAQADMAEIWNPSWDQPSPHGILQLYQEGKVAEDLDRMSPSQRLNFAATYIDRLFPGFSPDLERSTSYSWQLDPFAQGAGMTLLPGDLYSWYRAVASVEGRIHFAGEHTSATPSFMQGAVTSGYRAAKEVNEHI</sequence>
<evidence type="ECO:0000313" key="12">
    <source>
        <dbReference type="Proteomes" id="UP000006844"/>
    </source>
</evidence>
<dbReference type="HOGENOM" id="CLU_004498_8_3_0"/>
<dbReference type="PANTHER" id="PTHR10742">
    <property type="entry name" value="FLAVIN MONOAMINE OXIDASE"/>
    <property type="match status" value="1"/>
</dbReference>
<evidence type="ECO:0000256" key="9">
    <source>
        <dbReference type="PIRSR" id="PIRSR601613-1"/>
    </source>
</evidence>
<evidence type="ECO:0000259" key="10">
    <source>
        <dbReference type="Pfam" id="PF01593"/>
    </source>
</evidence>
<dbReference type="SUPFAM" id="SSF51905">
    <property type="entry name" value="FAD/NAD(P)-binding domain"/>
    <property type="match status" value="1"/>
</dbReference>
<feature type="binding site" evidence="9">
    <location>
        <begin position="79"/>
        <end position="80"/>
    </location>
    <ligand>
        <name>FAD</name>
        <dbReference type="ChEBI" id="CHEBI:57692"/>
    </ligand>
</feature>
<gene>
    <name evidence="11" type="ordered locus">AciPR4_3406</name>
</gene>
<dbReference type="PRINTS" id="PR00757">
    <property type="entry name" value="AMINEOXDASEF"/>
</dbReference>
<feature type="binding site" evidence="9">
    <location>
        <position position="278"/>
    </location>
    <ligand>
        <name>FAD</name>
        <dbReference type="ChEBI" id="CHEBI:57692"/>
    </ligand>
</feature>
<comment type="similarity">
    <text evidence="3">Belongs to the tryptophan 2-monooxygenase family.</text>
</comment>
<dbReference type="AlphaFoldDB" id="E8UXD6"/>
<dbReference type="RefSeq" id="WP_013569891.1">
    <property type="nucleotide sequence ID" value="NC_014963.1"/>
</dbReference>
<dbReference type="GO" id="GO:0009851">
    <property type="term" value="P:auxin biosynthetic process"/>
    <property type="evidence" value="ECO:0007669"/>
    <property type="project" value="UniProtKB-KW"/>
</dbReference>
<dbReference type="OrthoDB" id="25353at2"/>
<evidence type="ECO:0000256" key="7">
    <source>
        <dbReference type="ARBA" id="ARBA00023070"/>
    </source>
</evidence>
<evidence type="ECO:0000256" key="3">
    <source>
        <dbReference type="ARBA" id="ARBA00005833"/>
    </source>
</evidence>
<evidence type="ECO:0000256" key="8">
    <source>
        <dbReference type="ARBA" id="ARBA00047321"/>
    </source>
</evidence>
<keyword evidence="12" id="KW-1185">Reference proteome</keyword>
<reference evidence="11 12" key="1">
    <citation type="journal article" date="2012" name="Stand. Genomic Sci.">
        <title>Complete genome sequence of Terriglobus saanensis type strain SP1PR4(T), an Acidobacteria from tundra soil.</title>
        <authorList>
            <person name="Rawat S.R."/>
            <person name="Mannisto M.K."/>
            <person name="Starovoytov V."/>
            <person name="Goodwin L."/>
            <person name="Nolan M."/>
            <person name="Hauser L."/>
            <person name="Land M."/>
            <person name="Davenport K.W."/>
            <person name="Woyke T."/>
            <person name="Haggblom M.M."/>
        </authorList>
    </citation>
    <scope>NUCLEOTIDE SEQUENCE</scope>
    <source>
        <strain evidence="12">ATCC BAA-1853 / DSM 23119 / SP1PR4</strain>
    </source>
</reference>
<dbReference type="Gene3D" id="1.10.405.10">
    <property type="entry name" value="Guanine Nucleotide Dissociation Inhibitor, domain 1"/>
    <property type="match status" value="1"/>
</dbReference>
<dbReference type="InterPro" id="IPR001613">
    <property type="entry name" value="Flavin_amine_oxidase"/>
</dbReference>
<dbReference type="InterPro" id="IPR002937">
    <property type="entry name" value="Amino_oxidase"/>
</dbReference>
<dbReference type="InterPro" id="IPR036188">
    <property type="entry name" value="FAD/NAD-bd_sf"/>
</dbReference>
<feature type="binding site" evidence="9">
    <location>
        <position position="385"/>
    </location>
    <ligand>
        <name>substrate</name>
    </ligand>
</feature>
<accession>E8UXD6</accession>
<protein>
    <recommendedName>
        <fullName evidence="5">Tryptophan 2-monooxygenase</fullName>
        <ecNumber evidence="4">1.13.12.3</ecNumber>
    </recommendedName>
</protein>
<keyword evidence="7" id="KW-0073">Auxin biosynthesis</keyword>
<dbReference type="GO" id="GO:0009063">
    <property type="term" value="P:amino acid catabolic process"/>
    <property type="evidence" value="ECO:0007669"/>
    <property type="project" value="TreeGrafter"/>
</dbReference>
<dbReference type="EMBL" id="CP002467">
    <property type="protein sequence ID" value="ADV84160.1"/>
    <property type="molecule type" value="Genomic_DNA"/>
</dbReference>
<dbReference type="Proteomes" id="UP000006844">
    <property type="component" value="Chromosome"/>
</dbReference>
<feature type="binding site" evidence="9">
    <location>
        <position position="107"/>
    </location>
    <ligand>
        <name>substrate</name>
    </ligand>
</feature>